<protein>
    <submittedName>
        <fullName evidence="2">Uncharacterized protein</fullName>
    </submittedName>
</protein>
<reference evidence="2" key="1">
    <citation type="journal article" date="2023" name="bioRxiv">
        <title>Improved chromosome-level genome assembly for marigold (Tagetes erecta).</title>
        <authorList>
            <person name="Jiang F."/>
            <person name="Yuan L."/>
            <person name="Wang S."/>
            <person name="Wang H."/>
            <person name="Xu D."/>
            <person name="Wang A."/>
            <person name="Fan W."/>
        </authorList>
    </citation>
    <scope>NUCLEOTIDE SEQUENCE</scope>
    <source>
        <strain evidence="2">WSJ</strain>
        <tissue evidence="2">Leaf</tissue>
    </source>
</reference>
<organism evidence="2 3">
    <name type="scientific">Tagetes erecta</name>
    <name type="common">African marigold</name>
    <dbReference type="NCBI Taxonomy" id="13708"/>
    <lineage>
        <taxon>Eukaryota</taxon>
        <taxon>Viridiplantae</taxon>
        <taxon>Streptophyta</taxon>
        <taxon>Embryophyta</taxon>
        <taxon>Tracheophyta</taxon>
        <taxon>Spermatophyta</taxon>
        <taxon>Magnoliopsida</taxon>
        <taxon>eudicotyledons</taxon>
        <taxon>Gunneridae</taxon>
        <taxon>Pentapetalae</taxon>
        <taxon>asterids</taxon>
        <taxon>campanulids</taxon>
        <taxon>Asterales</taxon>
        <taxon>Asteraceae</taxon>
        <taxon>Asteroideae</taxon>
        <taxon>Heliantheae alliance</taxon>
        <taxon>Tageteae</taxon>
        <taxon>Tagetes</taxon>
    </lineage>
</organism>
<evidence type="ECO:0000256" key="1">
    <source>
        <dbReference type="SAM" id="Phobius"/>
    </source>
</evidence>
<accession>A0AAD8JVX6</accession>
<dbReference type="Proteomes" id="UP001229421">
    <property type="component" value="Unassembled WGS sequence"/>
</dbReference>
<evidence type="ECO:0000313" key="3">
    <source>
        <dbReference type="Proteomes" id="UP001229421"/>
    </source>
</evidence>
<keyword evidence="1" id="KW-0472">Membrane</keyword>
<dbReference type="AlphaFoldDB" id="A0AAD8JVX6"/>
<comment type="caution">
    <text evidence="2">The sequence shown here is derived from an EMBL/GenBank/DDBJ whole genome shotgun (WGS) entry which is preliminary data.</text>
</comment>
<evidence type="ECO:0000313" key="2">
    <source>
        <dbReference type="EMBL" id="KAK1410858.1"/>
    </source>
</evidence>
<proteinExistence type="predicted"/>
<keyword evidence="1" id="KW-1133">Transmembrane helix</keyword>
<keyword evidence="1" id="KW-0812">Transmembrane</keyword>
<feature type="transmembrane region" description="Helical" evidence="1">
    <location>
        <begin position="63"/>
        <end position="83"/>
    </location>
</feature>
<name>A0AAD8JVX6_TARER</name>
<gene>
    <name evidence="2" type="ORF">QVD17_37399</name>
</gene>
<dbReference type="EMBL" id="JAUHHV010000010">
    <property type="protein sequence ID" value="KAK1410858.1"/>
    <property type="molecule type" value="Genomic_DNA"/>
</dbReference>
<keyword evidence="3" id="KW-1185">Reference proteome</keyword>
<sequence>MQCRRHKAENSSNLFLFLRAISASFSLHNIKPISFQSVSQSVIVEASILFSYLSTYKRDFITVYYVSYTLHFSLYFLLFIRFAPFLSHALKHSHTPLLYSPIQSPFDRLFQTLRIGV</sequence>